<evidence type="ECO:0000256" key="7">
    <source>
        <dbReference type="SAM" id="MobiDB-lite"/>
    </source>
</evidence>
<dbReference type="PIRSF" id="PIRSF004486">
    <property type="entry name" value="MraW"/>
    <property type="match status" value="1"/>
</dbReference>
<dbReference type="InterPro" id="IPR002903">
    <property type="entry name" value="RsmH"/>
</dbReference>
<proteinExistence type="inferred from homology"/>
<dbReference type="GO" id="GO:0005737">
    <property type="term" value="C:cytoplasm"/>
    <property type="evidence" value="ECO:0007669"/>
    <property type="project" value="UniProtKB-SubCell"/>
</dbReference>
<comment type="similarity">
    <text evidence="1 6">Belongs to the methyltransferase superfamily. RsmH family.</text>
</comment>
<dbReference type="HAMAP" id="MF_01007">
    <property type="entry name" value="16SrRNA_methyltr_H"/>
    <property type="match status" value="1"/>
</dbReference>
<comment type="caution">
    <text evidence="8">The sequence shown here is derived from an EMBL/GenBank/DDBJ whole genome shotgun (WGS) entry which is preliminary data.</text>
</comment>
<dbReference type="AlphaFoldDB" id="A0A6B1F7F8"/>
<keyword evidence="5 6" id="KW-0949">S-adenosyl-L-methionine</keyword>
<dbReference type="PANTHER" id="PTHR11265">
    <property type="entry name" value="S-ADENOSYL-METHYLTRANSFERASE MRAW"/>
    <property type="match status" value="1"/>
</dbReference>
<comment type="subcellular location">
    <subcellularLocation>
        <location evidence="6">Cytoplasm</location>
    </subcellularLocation>
</comment>
<comment type="catalytic activity">
    <reaction evidence="6">
        <text>cytidine(1402) in 16S rRNA + S-adenosyl-L-methionine = N(4)-methylcytidine(1402) in 16S rRNA + S-adenosyl-L-homocysteine + H(+)</text>
        <dbReference type="Rhea" id="RHEA:42928"/>
        <dbReference type="Rhea" id="RHEA-COMP:10286"/>
        <dbReference type="Rhea" id="RHEA-COMP:10287"/>
        <dbReference type="ChEBI" id="CHEBI:15378"/>
        <dbReference type="ChEBI" id="CHEBI:57856"/>
        <dbReference type="ChEBI" id="CHEBI:59789"/>
        <dbReference type="ChEBI" id="CHEBI:74506"/>
        <dbReference type="ChEBI" id="CHEBI:82748"/>
        <dbReference type="EC" id="2.1.1.199"/>
    </reaction>
</comment>
<keyword evidence="2 6" id="KW-0698">rRNA processing</keyword>
<dbReference type="InterPro" id="IPR023397">
    <property type="entry name" value="SAM-dep_MeTrfase_MraW_recog"/>
</dbReference>
<sequence length="316" mass="34179">MTASQPQPYCHRPVLTRQVLAGFAAMPQPEHLLDCTVGGAGHSSLLLAAHPHGQVTGLDQDPGACQAAALALAPFPGRWRIHNCNFASHQPPPQQRFSGILADLGVSSPQLELAERGFSLRHAGPVDMRMNQGAGETAGQLLQRLSEAELAALIRTYGEDRRARSIARRLVARRPFANTTDLAAAIAGAYPPRQRHGRIHPATRTFQALRMVVNQELEALSTLLQRGPDWLLPGGIFAVISFHSLEDRLVKQAFLKDSRLERLTRKPLTAEPEEAAGNPRSRSAKLRLARRVQGAGVGGVEGSGAKDQPLRRPPPG</sequence>
<gene>
    <name evidence="6 8" type="primary">rsmH</name>
    <name evidence="8" type="ORF">F4162_07035</name>
</gene>
<feature type="binding site" evidence="6">
    <location>
        <position position="103"/>
    </location>
    <ligand>
        <name>S-adenosyl-L-methionine</name>
        <dbReference type="ChEBI" id="CHEBI:59789"/>
    </ligand>
</feature>
<dbReference type="InterPro" id="IPR029063">
    <property type="entry name" value="SAM-dependent_MTases_sf"/>
</dbReference>
<dbReference type="SUPFAM" id="SSF53335">
    <property type="entry name" value="S-adenosyl-L-methionine-dependent methyltransferases"/>
    <property type="match status" value="1"/>
</dbReference>
<evidence type="ECO:0000256" key="1">
    <source>
        <dbReference type="ARBA" id="ARBA00010396"/>
    </source>
</evidence>
<keyword evidence="6" id="KW-0963">Cytoplasm</keyword>
<protein>
    <recommendedName>
        <fullName evidence="6">Ribosomal RNA small subunit methyltransferase H</fullName>
        <ecNumber evidence="6">2.1.1.199</ecNumber>
    </recommendedName>
    <alternativeName>
        <fullName evidence="6">16S rRNA m(4)C1402 methyltransferase</fullName>
    </alternativeName>
    <alternativeName>
        <fullName evidence="6">rRNA (cytosine-N(4)-)-methyltransferase RsmH</fullName>
    </alternativeName>
</protein>
<keyword evidence="3 6" id="KW-0489">Methyltransferase</keyword>
<feature type="region of interest" description="Disordered" evidence="7">
    <location>
        <begin position="266"/>
        <end position="316"/>
    </location>
</feature>
<dbReference type="SUPFAM" id="SSF81799">
    <property type="entry name" value="Putative methyltransferase TM0872, insert domain"/>
    <property type="match status" value="1"/>
</dbReference>
<dbReference type="Pfam" id="PF01795">
    <property type="entry name" value="Methyltransf_5"/>
    <property type="match status" value="1"/>
</dbReference>
<dbReference type="Gene3D" id="3.40.50.150">
    <property type="entry name" value="Vaccinia Virus protein VP39"/>
    <property type="match status" value="1"/>
</dbReference>
<feature type="binding site" evidence="6">
    <location>
        <position position="86"/>
    </location>
    <ligand>
        <name>S-adenosyl-L-methionine</name>
        <dbReference type="ChEBI" id="CHEBI:59789"/>
    </ligand>
</feature>
<dbReference type="GO" id="GO:0070475">
    <property type="term" value="P:rRNA base methylation"/>
    <property type="evidence" value="ECO:0007669"/>
    <property type="project" value="UniProtKB-UniRule"/>
</dbReference>
<organism evidence="8">
    <name type="scientific">Synechococcus sp. SB0676_bin_10</name>
    <dbReference type="NCBI Taxonomy" id="2604869"/>
    <lineage>
        <taxon>Bacteria</taxon>
        <taxon>Bacillati</taxon>
        <taxon>Cyanobacteriota</taxon>
        <taxon>Cyanophyceae</taxon>
        <taxon>Synechococcales</taxon>
        <taxon>Synechococcaceae</taxon>
        <taxon>Synechococcus</taxon>
    </lineage>
</organism>
<dbReference type="EC" id="2.1.1.199" evidence="6"/>
<dbReference type="NCBIfam" id="TIGR00006">
    <property type="entry name" value="16S rRNA (cytosine(1402)-N(4))-methyltransferase RsmH"/>
    <property type="match status" value="1"/>
</dbReference>
<evidence type="ECO:0000256" key="2">
    <source>
        <dbReference type="ARBA" id="ARBA00022552"/>
    </source>
</evidence>
<evidence type="ECO:0000256" key="6">
    <source>
        <dbReference type="HAMAP-Rule" id="MF_01007"/>
    </source>
</evidence>
<dbReference type="GO" id="GO:0071424">
    <property type="term" value="F:rRNA (cytosine-N4-)-methyltransferase activity"/>
    <property type="evidence" value="ECO:0007669"/>
    <property type="project" value="UniProtKB-UniRule"/>
</dbReference>
<reference evidence="8" key="1">
    <citation type="submission" date="2019-09" db="EMBL/GenBank/DDBJ databases">
        <title>Characterisation of the sponge microbiome using genome-centric metagenomics.</title>
        <authorList>
            <person name="Engelberts J.P."/>
            <person name="Robbins S.J."/>
            <person name="De Goeij J.M."/>
            <person name="Aranda M."/>
            <person name="Bell S.C."/>
            <person name="Webster N.S."/>
        </authorList>
    </citation>
    <scope>NUCLEOTIDE SEQUENCE</scope>
    <source>
        <strain evidence="8">SB0676_bin_10</strain>
    </source>
</reference>
<dbReference type="CDD" id="cd02440">
    <property type="entry name" value="AdoMet_MTases"/>
    <property type="match status" value="1"/>
</dbReference>
<dbReference type="EMBL" id="VYDO01000226">
    <property type="protein sequence ID" value="MYG38709.1"/>
    <property type="molecule type" value="Genomic_DNA"/>
</dbReference>
<evidence type="ECO:0000256" key="3">
    <source>
        <dbReference type="ARBA" id="ARBA00022603"/>
    </source>
</evidence>
<evidence type="ECO:0000313" key="8">
    <source>
        <dbReference type="EMBL" id="MYG38709.1"/>
    </source>
</evidence>
<comment type="function">
    <text evidence="6">Specifically methylates the N4 position of cytidine in position 1402 (C1402) of 16S rRNA.</text>
</comment>
<keyword evidence="4 6" id="KW-0808">Transferase</keyword>
<feature type="binding site" evidence="6">
    <location>
        <position position="110"/>
    </location>
    <ligand>
        <name>S-adenosyl-L-methionine</name>
        <dbReference type="ChEBI" id="CHEBI:59789"/>
    </ligand>
</feature>
<evidence type="ECO:0000256" key="4">
    <source>
        <dbReference type="ARBA" id="ARBA00022679"/>
    </source>
</evidence>
<feature type="binding site" evidence="6">
    <location>
        <begin position="40"/>
        <end position="42"/>
    </location>
    <ligand>
        <name>S-adenosyl-L-methionine</name>
        <dbReference type="ChEBI" id="CHEBI:59789"/>
    </ligand>
</feature>
<dbReference type="PANTHER" id="PTHR11265:SF0">
    <property type="entry name" value="12S RRNA N4-METHYLCYTIDINE METHYLTRANSFERASE"/>
    <property type="match status" value="1"/>
</dbReference>
<dbReference type="Gene3D" id="1.10.150.170">
    <property type="entry name" value="Putative methyltransferase TM0872, insert domain"/>
    <property type="match status" value="1"/>
</dbReference>
<feature type="binding site" evidence="6">
    <location>
        <position position="59"/>
    </location>
    <ligand>
        <name>S-adenosyl-L-methionine</name>
        <dbReference type="ChEBI" id="CHEBI:59789"/>
    </ligand>
</feature>
<name>A0A6B1F7F8_9SYNE</name>
<accession>A0A6B1F7F8</accession>
<evidence type="ECO:0000256" key="5">
    <source>
        <dbReference type="ARBA" id="ARBA00022691"/>
    </source>
</evidence>